<reference evidence="1" key="1">
    <citation type="journal article" date="2015" name="Nature">
        <title>Complex archaea that bridge the gap between prokaryotes and eukaryotes.</title>
        <authorList>
            <person name="Spang A."/>
            <person name="Saw J.H."/>
            <person name="Jorgensen S.L."/>
            <person name="Zaremba-Niedzwiedzka K."/>
            <person name="Martijn J."/>
            <person name="Lind A.E."/>
            <person name="van Eijk R."/>
            <person name="Schleper C."/>
            <person name="Guy L."/>
            <person name="Ettema T.J."/>
        </authorList>
    </citation>
    <scope>NUCLEOTIDE SEQUENCE</scope>
</reference>
<sequence>MSGTMTIEERREDMFKAVRDFCVVLRAEGVIHKPRFSASGDADELLSIVSEKGAVLKVEREMPIPKDWIGDFNPGIFTEQVLIAAGFTATAPLIEPEKPSGSG</sequence>
<accession>A0A0F9FKS1</accession>
<evidence type="ECO:0000313" key="1">
    <source>
        <dbReference type="EMBL" id="KKL57850.1"/>
    </source>
</evidence>
<dbReference type="AlphaFoldDB" id="A0A0F9FKS1"/>
<protein>
    <submittedName>
        <fullName evidence="1">Uncharacterized protein</fullName>
    </submittedName>
</protein>
<organism evidence="1">
    <name type="scientific">marine sediment metagenome</name>
    <dbReference type="NCBI Taxonomy" id="412755"/>
    <lineage>
        <taxon>unclassified sequences</taxon>
        <taxon>metagenomes</taxon>
        <taxon>ecological metagenomes</taxon>
    </lineage>
</organism>
<dbReference type="EMBL" id="LAZR01030023">
    <property type="protein sequence ID" value="KKL57850.1"/>
    <property type="molecule type" value="Genomic_DNA"/>
</dbReference>
<comment type="caution">
    <text evidence="1">The sequence shown here is derived from an EMBL/GenBank/DDBJ whole genome shotgun (WGS) entry which is preliminary data.</text>
</comment>
<proteinExistence type="predicted"/>
<gene>
    <name evidence="1" type="ORF">LCGC14_2231300</name>
</gene>
<name>A0A0F9FKS1_9ZZZZ</name>